<dbReference type="InterPro" id="IPR003959">
    <property type="entry name" value="ATPase_AAA_core"/>
</dbReference>
<dbReference type="InterPro" id="IPR027417">
    <property type="entry name" value="P-loop_NTPase"/>
</dbReference>
<dbReference type="EMBL" id="CP060286">
    <property type="protein sequence ID" value="QNK40455.1"/>
    <property type="molecule type" value="Genomic_DNA"/>
</dbReference>
<evidence type="ECO:0000256" key="1">
    <source>
        <dbReference type="ARBA" id="ARBA00006914"/>
    </source>
</evidence>
<keyword evidence="3" id="KW-0067">ATP-binding</keyword>
<feature type="domain" description="AAA+ ATPase" evidence="4">
    <location>
        <begin position="440"/>
        <end position="569"/>
    </location>
</feature>
<proteinExistence type="inferred from homology"/>
<dbReference type="InterPro" id="IPR003593">
    <property type="entry name" value="AAA+_ATPase"/>
</dbReference>
<evidence type="ECO:0000313" key="5">
    <source>
        <dbReference type="EMBL" id="QNK40455.1"/>
    </source>
</evidence>
<dbReference type="GO" id="GO:0005524">
    <property type="term" value="F:ATP binding"/>
    <property type="evidence" value="ECO:0007669"/>
    <property type="project" value="UniProtKB-KW"/>
</dbReference>
<name>A0A7G8TA14_9FIRM</name>
<dbReference type="Gene3D" id="3.40.50.300">
    <property type="entry name" value="P-loop containing nucleotide triphosphate hydrolases"/>
    <property type="match status" value="1"/>
</dbReference>
<dbReference type="InterPro" id="IPR050221">
    <property type="entry name" value="26S_Proteasome_ATPase"/>
</dbReference>
<evidence type="ECO:0000259" key="4">
    <source>
        <dbReference type="SMART" id="SM00382"/>
    </source>
</evidence>
<dbReference type="RefSeq" id="WP_187035684.1">
    <property type="nucleotide sequence ID" value="NZ_CP060286.1"/>
</dbReference>
<dbReference type="Pfam" id="PF00004">
    <property type="entry name" value="AAA"/>
    <property type="match status" value="1"/>
</dbReference>
<dbReference type="CDD" id="cd19481">
    <property type="entry name" value="RecA-like_protease"/>
    <property type="match status" value="1"/>
</dbReference>
<reference evidence="5 6" key="1">
    <citation type="submission" date="2020-08" db="EMBL/GenBank/DDBJ databases">
        <title>The isolate Caproiciproducens sp. 7D4C2 produces n-caproate at mildly acidic conditions from hexoses: genome and rBOX comparison with related strains and chain-elongating bacteria.</title>
        <authorList>
            <person name="Esquivel-Elizondo S."/>
            <person name="Bagci C."/>
            <person name="Temovska M."/>
            <person name="Jeon B.S."/>
            <person name="Bessarab I."/>
            <person name="Williams R.B.H."/>
            <person name="Huson D.H."/>
            <person name="Angenent L.T."/>
        </authorList>
    </citation>
    <scope>NUCLEOTIDE SEQUENCE [LARGE SCALE GENOMIC DNA]</scope>
    <source>
        <strain evidence="5 6">7D4C2</strain>
    </source>
</reference>
<dbReference type="Proteomes" id="UP000515909">
    <property type="component" value="Chromosome"/>
</dbReference>
<protein>
    <submittedName>
        <fullName evidence="5">AAA family ATPase</fullName>
    </submittedName>
</protein>
<evidence type="ECO:0000256" key="2">
    <source>
        <dbReference type="ARBA" id="ARBA00022741"/>
    </source>
</evidence>
<dbReference type="GO" id="GO:0016887">
    <property type="term" value="F:ATP hydrolysis activity"/>
    <property type="evidence" value="ECO:0007669"/>
    <property type="project" value="InterPro"/>
</dbReference>
<sequence length="656" mass="72810">MAARDGYHSNWQNLMDAIGICKQCVSLMDSDNPEPVRSRIAEAVREIREREQSSEPYLTLPALREALALEGCGWFCVVLALCCELDGGLRNSVQSLTGTPVPNFDFACGIYSQFSSEGRIDEGLNAADAEHSVLRYLFCLEKGSDAVQPLLFTPLLLRRNVLRFLLNGNVQDGRNRRLFQDHADDFLPVRNELLESAENALRKMMRGENILLYVTGRAGSGKRILARRAAARTERPCLFYQCGGEPDEAELFARSCECALDAVLSNSVLCVCGYGPDCAKEAQALFRQLPDRGIPCLVLSDREDCPAPEIEGKTVLHLTTGFLNGKDYETAQSYFCGKYGIEPSEAPDYFRMTFRQIETAWLAAEEHCRRQGRGKIGGGDFAFAVRAQEKEISGALNVESGAKMDDLIVTDETRNRLELLCGCIESNREAEKRGDSGENRGVIGLLYGPSGTGKTMAASAIANKLGLELLKIDLSRVLDKYIGETEKRLAEIFEAAKERSCILFFDEADALFSRRTEVSSSNDRYANVETSYLLQSIEQYGGTVLLATNLFKNFDEAFLRRITVLARFSMPDEAQRILLWKQAFPGDCPDLDLKTYARELELSPATIHAAARLTRMAAKARGGRVTNELMMEALRNEAEKEGKTGPANDSLLFQVL</sequence>
<organism evidence="5 6">
    <name type="scientific">Caproicibacter fermentans</name>
    <dbReference type="NCBI Taxonomy" id="2576756"/>
    <lineage>
        <taxon>Bacteria</taxon>
        <taxon>Bacillati</taxon>
        <taxon>Bacillota</taxon>
        <taxon>Clostridia</taxon>
        <taxon>Eubacteriales</taxon>
        <taxon>Acutalibacteraceae</taxon>
        <taxon>Caproicibacter</taxon>
    </lineage>
</organism>
<dbReference type="AlphaFoldDB" id="A0A7G8TA14"/>
<dbReference type="KEGG" id="cfem:HCR03_17705"/>
<dbReference type="PANTHER" id="PTHR23073">
    <property type="entry name" value="26S PROTEASOME REGULATORY SUBUNIT"/>
    <property type="match status" value="1"/>
</dbReference>
<dbReference type="SMART" id="SM00382">
    <property type="entry name" value="AAA"/>
    <property type="match status" value="1"/>
</dbReference>
<evidence type="ECO:0000313" key="6">
    <source>
        <dbReference type="Proteomes" id="UP000515909"/>
    </source>
</evidence>
<dbReference type="SUPFAM" id="SSF52540">
    <property type="entry name" value="P-loop containing nucleoside triphosphate hydrolases"/>
    <property type="match status" value="1"/>
</dbReference>
<comment type="similarity">
    <text evidence="1">Belongs to the AAA ATPase family.</text>
</comment>
<accession>A0A7G8TA14</accession>
<gene>
    <name evidence="5" type="ORF">HCR03_17705</name>
</gene>
<evidence type="ECO:0000256" key="3">
    <source>
        <dbReference type="ARBA" id="ARBA00022840"/>
    </source>
</evidence>
<keyword evidence="2" id="KW-0547">Nucleotide-binding</keyword>